<dbReference type="EMBL" id="JADGJD010000401">
    <property type="protein sequence ID" value="KAJ3051396.1"/>
    <property type="molecule type" value="Genomic_DNA"/>
</dbReference>
<gene>
    <name evidence="1" type="ORF">HK097_007629</name>
</gene>
<dbReference type="AlphaFoldDB" id="A0AAD5SBG5"/>
<dbReference type="Proteomes" id="UP001212841">
    <property type="component" value="Unassembled WGS sequence"/>
</dbReference>
<sequence>MDPIKSGLDGLYLQLSPDDSCLAKTTTGLEVMVAPDGPLRKELLGLDIALNPDMTLVRSIAGIGGNYKGETPDITVAKNMIICNIDVGGKGLQKVGSIISLLPNVEEKIDKVDEMNDKLDTIPDDIASQLDIVAGDLTDMSSQIDNLANNLASVAENVMSTAAQLATAAATGAVGGGVSSGLALTAAGKLAKDGVQSLISENAAKVIGGGLAAASLAGILGGLLGSLGGKKTYNTYIIGDQGVSNSGVVEGTSDVAWGYSISQGYRFNQTLYPNKLTSMAVIGPMLGTNLSTVGSTSPHTGQWCVFGGMGVSEGIYAGGDIFMNTNQKVASENFVTTSVAGLASESYVNTNIGNKGFITSTASSPYLKTTDAQTTYLSITNAQNTYQPILTAGSNLTKTGNTISLNPDVTITALKSIDTQVFRRKQWVQPNMTSNSANGYILSCSSRASSTYDVWRLFDPAQADRWMSTGTYTAGVPNAPNTLADSIEYKGAWVQMESPSPKTLLSSGL</sequence>
<comment type="caution">
    <text evidence="1">The sequence shown here is derived from an EMBL/GenBank/DDBJ whole genome shotgun (WGS) entry which is preliminary data.</text>
</comment>
<proteinExistence type="predicted"/>
<reference evidence="1" key="1">
    <citation type="submission" date="2020-05" db="EMBL/GenBank/DDBJ databases">
        <title>Phylogenomic resolution of chytrid fungi.</title>
        <authorList>
            <person name="Stajich J.E."/>
            <person name="Amses K."/>
            <person name="Simmons R."/>
            <person name="Seto K."/>
            <person name="Myers J."/>
            <person name="Bonds A."/>
            <person name="Quandt C.A."/>
            <person name="Barry K."/>
            <person name="Liu P."/>
            <person name="Grigoriev I."/>
            <person name="Longcore J.E."/>
            <person name="James T.Y."/>
        </authorList>
    </citation>
    <scope>NUCLEOTIDE SEQUENCE</scope>
    <source>
        <strain evidence="1">JEL0318</strain>
    </source>
</reference>
<evidence type="ECO:0000313" key="1">
    <source>
        <dbReference type="EMBL" id="KAJ3051396.1"/>
    </source>
</evidence>
<organism evidence="1 2">
    <name type="scientific">Rhizophlyctis rosea</name>
    <dbReference type="NCBI Taxonomy" id="64517"/>
    <lineage>
        <taxon>Eukaryota</taxon>
        <taxon>Fungi</taxon>
        <taxon>Fungi incertae sedis</taxon>
        <taxon>Chytridiomycota</taxon>
        <taxon>Chytridiomycota incertae sedis</taxon>
        <taxon>Chytridiomycetes</taxon>
        <taxon>Rhizophlyctidales</taxon>
        <taxon>Rhizophlyctidaceae</taxon>
        <taxon>Rhizophlyctis</taxon>
    </lineage>
</organism>
<evidence type="ECO:0000313" key="2">
    <source>
        <dbReference type="Proteomes" id="UP001212841"/>
    </source>
</evidence>
<protein>
    <submittedName>
        <fullName evidence="1">Uncharacterized protein</fullName>
    </submittedName>
</protein>
<name>A0AAD5SBG5_9FUNG</name>
<keyword evidence="2" id="KW-1185">Reference proteome</keyword>
<accession>A0AAD5SBG5</accession>